<reference evidence="6 7" key="1">
    <citation type="submission" date="2019-12" db="EMBL/GenBank/DDBJ databases">
        <authorList>
            <person name="Kun Z."/>
        </authorList>
    </citation>
    <scope>NUCLEOTIDE SEQUENCE [LARGE SCALE GENOMIC DNA]</scope>
    <source>
        <strain evidence="6 7">YIM 123512</strain>
    </source>
</reference>
<evidence type="ECO:0000259" key="5">
    <source>
        <dbReference type="Pfam" id="PF00149"/>
    </source>
</evidence>
<organism evidence="6 7">
    <name type="scientific">Nocardioides flavescens</name>
    <dbReference type="NCBI Taxonomy" id="2691959"/>
    <lineage>
        <taxon>Bacteria</taxon>
        <taxon>Bacillati</taxon>
        <taxon>Actinomycetota</taxon>
        <taxon>Actinomycetes</taxon>
        <taxon>Propionibacteriales</taxon>
        <taxon>Nocardioidaceae</taxon>
        <taxon>Nocardioides</taxon>
    </lineage>
</organism>
<dbReference type="InterPro" id="IPR029052">
    <property type="entry name" value="Metallo-depent_PP-like"/>
</dbReference>
<evidence type="ECO:0000313" key="7">
    <source>
        <dbReference type="Proteomes" id="UP000473325"/>
    </source>
</evidence>
<feature type="domain" description="Calcineurin-like phosphoesterase" evidence="5">
    <location>
        <begin position="12"/>
        <end position="209"/>
    </location>
</feature>
<evidence type="ECO:0000256" key="1">
    <source>
        <dbReference type="ARBA" id="ARBA00022723"/>
    </source>
</evidence>
<evidence type="ECO:0000313" key="6">
    <source>
        <dbReference type="EMBL" id="MXG90226.1"/>
    </source>
</evidence>
<keyword evidence="7" id="KW-1185">Reference proteome</keyword>
<dbReference type="SUPFAM" id="SSF56300">
    <property type="entry name" value="Metallo-dependent phosphatases"/>
    <property type="match status" value="1"/>
</dbReference>
<accession>A0A6L7EWN2</accession>
<keyword evidence="3" id="KW-0408">Iron</keyword>
<dbReference type="InterPro" id="IPR050884">
    <property type="entry name" value="CNP_phosphodiesterase-III"/>
</dbReference>
<proteinExistence type="inferred from homology"/>
<dbReference type="RefSeq" id="WP_160878149.1">
    <property type="nucleotide sequence ID" value="NZ_WUEK01000006.1"/>
</dbReference>
<dbReference type="Proteomes" id="UP000473325">
    <property type="component" value="Unassembled WGS sequence"/>
</dbReference>
<dbReference type="EMBL" id="WUEK01000006">
    <property type="protein sequence ID" value="MXG90226.1"/>
    <property type="molecule type" value="Genomic_DNA"/>
</dbReference>
<evidence type="ECO:0000256" key="4">
    <source>
        <dbReference type="ARBA" id="ARBA00025742"/>
    </source>
</evidence>
<dbReference type="Gene3D" id="3.60.21.10">
    <property type="match status" value="1"/>
</dbReference>
<name>A0A6L7EWN2_9ACTN</name>
<sequence>MQYGQHPAPRFSIAHLSDVHLLPDGVRQYGVVDPVAGLRLALARLSRLERRPDALVFTGDLADRADPEAYDCLRELVEPAAAEMGAEVVWVMGNHDERAPFARGLWGEDTDPERPLDRVHDLGGLRLVALDTTVPGWHHGELSDDQLSGLADVLSEPAEHGTVLAMHHPPIPVPMVEVNAVIELHDQHRLAEVVRGTDVRQVLGGHFHYSSYSTFADGVPVSVASASCYVSDPAPLQRFISGVDGHQSFTMCHVYDDRIVHTVVPLADVPEVSGFPSDVRAEVEALSWAERHDMFARKDSDFNSVHEDHSPRDRG</sequence>
<evidence type="ECO:0000256" key="2">
    <source>
        <dbReference type="ARBA" id="ARBA00022801"/>
    </source>
</evidence>
<dbReference type="GO" id="GO:0046872">
    <property type="term" value="F:metal ion binding"/>
    <property type="evidence" value="ECO:0007669"/>
    <property type="project" value="UniProtKB-KW"/>
</dbReference>
<protein>
    <submittedName>
        <fullName evidence="6">Phosphodiesterase</fullName>
    </submittedName>
</protein>
<gene>
    <name evidence="6" type="ORF">GRQ65_11760</name>
</gene>
<dbReference type="PANTHER" id="PTHR42988:SF2">
    <property type="entry name" value="CYCLIC NUCLEOTIDE PHOSPHODIESTERASE CBUA0032-RELATED"/>
    <property type="match status" value="1"/>
</dbReference>
<dbReference type="Pfam" id="PF00149">
    <property type="entry name" value="Metallophos"/>
    <property type="match status" value="1"/>
</dbReference>
<comment type="similarity">
    <text evidence="4">Belongs to the cyclic nucleotide phosphodiesterase class-III family.</text>
</comment>
<dbReference type="AlphaFoldDB" id="A0A6L7EWN2"/>
<comment type="caution">
    <text evidence="6">The sequence shown here is derived from an EMBL/GenBank/DDBJ whole genome shotgun (WGS) entry which is preliminary data.</text>
</comment>
<dbReference type="InterPro" id="IPR004843">
    <property type="entry name" value="Calcineurin-like_PHP"/>
</dbReference>
<keyword evidence="1" id="KW-0479">Metal-binding</keyword>
<dbReference type="GO" id="GO:0016787">
    <property type="term" value="F:hydrolase activity"/>
    <property type="evidence" value="ECO:0007669"/>
    <property type="project" value="UniProtKB-KW"/>
</dbReference>
<keyword evidence="2" id="KW-0378">Hydrolase</keyword>
<dbReference type="PANTHER" id="PTHR42988">
    <property type="entry name" value="PHOSPHOHYDROLASE"/>
    <property type="match status" value="1"/>
</dbReference>
<evidence type="ECO:0000256" key="3">
    <source>
        <dbReference type="ARBA" id="ARBA00023004"/>
    </source>
</evidence>